<keyword evidence="4" id="KW-1185">Reference proteome</keyword>
<evidence type="ECO:0000256" key="1">
    <source>
        <dbReference type="SAM" id="Phobius"/>
    </source>
</evidence>
<name>A0A397W0V4_9GLOM</name>
<gene>
    <name evidence="3" type="ORF">C2G38_2138538</name>
</gene>
<reference evidence="3 4" key="1">
    <citation type="submission" date="2018-06" db="EMBL/GenBank/DDBJ databases">
        <title>Comparative genomics reveals the genomic features of Rhizophagus irregularis, R. cerebriforme, R. diaphanum and Gigaspora rosea, and their symbiotic lifestyle signature.</title>
        <authorList>
            <person name="Morin E."/>
            <person name="San Clemente H."/>
            <person name="Chen E.C.H."/>
            <person name="De La Providencia I."/>
            <person name="Hainaut M."/>
            <person name="Kuo A."/>
            <person name="Kohler A."/>
            <person name="Murat C."/>
            <person name="Tang N."/>
            <person name="Roy S."/>
            <person name="Loubradou J."/>
            <person name="Henrissat B."/>
            <person name="Grigoriev I.V."/>
            <person name="Corradi N."/>
            <person name="Roux C."/>
            <person name="Martin F.M."/>
        </authorList>
    </citation>
    <scope>NUCLEOTIDE SEQUENCE [LARGE SCALE GENOMIC DNA]</scope>
    <source>
        <strain evidence="3 4">DAOM 194757</strain>
    </source>
</reference>
<evidence type="ECO:0000313" key="3">
    <source>
        <dbReference type="EMBL" id="RIB25923.1"/>
    </source>
</evidence>
<feature type="chain" id="PRO_5017233135" description="SbsA Ig-like domain-containing protein" evidence="2">
    <location>
        <begin position="23"/>
        <end position="933"/>
    </location>
</feature>
<keyword evidence="1" id="KW-1133">Transmembrane helix</keyword>
<feature type="signal peptide" evidence="2">
    <location>
        <begin position="1"/>
        <end position="22"/>
    </location>
</feature>
<proteinExistence type="predicted"/>
<evidence type="ECO:0000256" key="2">
    <source>
        <dbReference type="SAM" id="SignalP"/>
    </source>
</evidence>
<feature type="transmembrane region" description="Helical" evidence="1">
    <location>
        <begin position="878"/>
        <end position="900"/>
    </location>
</feature>
<keyword evidence="2" id="KW-0732">Signal</keyword>
<dbReference type="AlphaFoldDB" id="A0A397W0V4"/>
<feature type="transmembrane region" description="Helical" evidence="1">
    <location>
        <begin position="734"/>
        <end position="756"/>
    </location>
</feature>
<evidence type="ECO:0008006" key="5">
    <source>
        <dbReference type="Google" id="ProtNLM"/>
    </source>
</evidence>
<sequence>MKSIIILYTFFAILILLPSQSSQLKQFTYEDPQTGLDLLDNDKSNDGTIILRFGNPVKQVNGSTTCWDKTLYFRIIYPNASIGFFSISKHGIPNFNFCLKSNAARDYTSLWGFDQGFMLIFYNSSNLTTSAIMGIFITFEGAVLSKVKLHDPIIDYGGIESYLLIIPNSNSRDGFLFYCRSATVISWVHFNTPNANGEIVEKAKSGIIITNFKTIVTISAFYILERGFVLAYGGDDSSTNLNNSNIDLSIGTTNGVYIMLYYIETNTQIGPFLLYQFSTTILKSNNTQSLIHTLALRGIICSVDFSGAGNICLLLLNSQFNMINTTINYSNLQPSHVMMKISYRSFGSVTEIGEMKSVSDSGFSLQPLRFGGYLLTAMNNIISGYILDENGDLYGNWSLPQPINNLQYKSIYVILANDSIAAVDYQNNSTWRVLSEDLFNLTGGKDTIFNNPIITSTNPKLGSQVNETTKQLYLSFTNPVVLSSSNISIYKSINGSDHDLLRQQFTGYSDPYCRIDPNDNKTVVVDVLPSTFNEPNSLYYVVVENNFIRRSDSNEALLGIDKNLWTLVTENKQYVYSSQITSIIRLTPQASIYYLSLSSDDQQKFNQQMATDLSYVIPVEDNRLTPTNRFEKDMSTGTLQILLSFDIKDTEDLSKKSASDIYKDFSNLLKYKQYSALMDYNTTSLIDEDYLITIAPLFLRDYLVLIIIIVIALLLFATLYFWATRKFKNAENVIMLKIIILVTDLGLRISFVIFHARKVPELWLPSWVILIITISINIISSFLIIVHEISKNPKFSKWFSEYGVLLPFFTILSAGHIEALNILTSKIGMLKIFSTTFSKPAENAIFWIGILDSIIDIPQFIIQILFRINTVTVNIIPQLTLISNAVIIVYNILSVIYQAVYWCLHGVGDNKISCEILSARPGTDEYVEMVDSK</sequence>
<comment type="caution">
    <text evidence="3">The sequence shown here is derived from an EMBL/GenBank/DDBJ whole genome shotgun (WGS) entry which is preliminary data.</text>
</comment>
<feature type="transmembrane region" description="Helical" evidence="1">
    <location>
        <begin position="762"/>
        <end position="786"/>
    </location>
</feature>
<evidence type="ECO:0000313" key="4">
    <source>
        <dbReference type="Proteomes" id="UP000266673"/>
    </source>
</evidence>
<dbReference type="Proteomes" id="UP000266673">
    <property type="component" value="Unassembled WGS sequence"/>
</dbReference>
<feature type="transmembrane region" description="Helical" evidence="1">
    <location>
        <begin position="798"/>
        <end position="824"/>
    </location>
</feature>
<keyword evidence="1" id="KW-0812">Transmembrane</keyword>
<organism evidence="3 4">
    <name type="scientific">Gigaspora rosea</name>
    <dbReference type="NCBI Taxonomy" id="44941"/>
    <lineage>
        <taxon>Eukaryota</taxon>
        <taxon>Fungi</taxon>
        <taxon>Fungi incertae sedis</taxon>
        <taxon>Mucoromycota</taxon>
        <taxon>Glomeromycotina</taxon>
        <taxon>Glomeromycetes</taxon>
        <taxon>Diversisporales</taxon>
        <taxon>Gigasporaceae</taxon>
        <taxon>Gigaspora</taxon>
    </lineage>
</organism>
<feature type="transmembrane region" description="Helical" evidence="1">
    <location>
        <begin position="702"/>
        <end position="722"/>
    </location>
</feature>
<dbReference type="EMBL" id="QKWP01000156">
    <property type="protein sequence ID" value="RIB25923.1"/>
    <property type="molecule type" value="Genomic_DNA"/>
</dbReference>
<accession>A0A397W0V4</accession>
<dbReference type="OrthoDB" id="2327888at2759"/>
<feature type="transmembrane region" description="Helical" evidence="1">
    <location>
        <begin position="844"/>
        <end position="866"/>
    </location>
</feature>
<dbReference type="STRING" id="44941.A0A397W0V4"/>
<keyword evidence="1" id="KW-0472">Membrane</keyword>
<protein>
    <recommendedName>
        <fullName evidence="5">SbsA Ig-like domain-containing protein</fullName>
    </recommendedName>
</protein>